<dbReference type="Pfam" id="PF00440">
    <property type="entry name" value="TetR_N"/>
    <property type="match status" value="1"/>
</dbReference>
<dbReference type="InterPro" id="IPR009057">
    <property type="entry name" value="Homeodomain-like_sf"/>
</dbReference>
<reference evidence="6 7" key="1">
    <citation type="submission" date="2020-03" db="EMBL/GenBank/DDBJ databases">
        <title>Vagococcus sp. nov., isolated from beetles.</title>
        <authorList>
            <person name="Hyun D.-W."/>
            <person name="Bae J.-W."/>
        </authorList>
    </citation>
    <scope>NUCLEOTIDE SEQUENCE [LARGE SCALE GENOMIC DNA]</scope>
    <source>
        <strain evidence="6 7">HDW17B</strain>
    </source>
</reference>
<dbReference type="InterPro" id="IPR036271">
    <property type="entry name" value="Tet_transcr_reg_TetR-rel_C_sf"/>
</dbReference>
<proteinExistence type="predicted"/>
<dbReference type="InterPro" id="IPR001647">
    <property type="entry name" value="HTH_TetR"/>
</dbReference>
<dbReference type="Proteomes" id="UP000501747">
    <property type="component" value="Chromosome"/>
</dbReference>
<accession>A0A6G8AU58</accession>
<evidence type="ECO:0000313" key="6">
    <source>
        <dbReference type="EMBL" id="QIL48536.1"/>
    </source>
</evidence>
<dbReference type="SUPFAM" id="SSF46689">
    <property type="entry name" value="Homeodomain-like"/>
    <property type="match status" value="1"/>
</dbReference>
<evidence type="ECO:0000256" key="2">
    <source>
        <dbReference type="ARBA" id="ARBA00023125"/>
    </source>
</evidence>
<sequence length="194" mass="22214">MTTHKKLNKEHVVETAAKLFFEKGFVYTSMDEIVRVSNVSKSNVYYHFSNKDELLVAVIDFWIDTYQKNLEVALSQISLSVEERTLLFLDSLSSGVEKRDYQGGCPFITLAIQAPNDATIIKEKIAQFFSSLTFVCERLIQEGIEKKEFNPNINQTEIAQLFITNLEGALFLAEMKKDNRIITTTAKQLFKLLK</sequence>
<dbReference type="KEGG" id="vhy:G7082_08495"/>
<evidence type="ECO:0000256" key="1">
    <source>
        <dbReference type="ARBA" id="ARBA00023015"/>
    </source>
</evidence>
<dbReference type="Gene3D" id="1.10.357.10">
    <property type="entry name" value="Tetracycline Repressor, domain 2"/>
    <property type="match status" value="1"/>
</dbReference>
<dbReference type="SUPFAM" id="SSF48498">
    <property type="entry name" value="Tetracyclin repressor-like, C-terminal domain"/>
    <property type="match status" value="1"/>
</dbReference>
<dbReference type="PROSITE" id="PS50977">
    <property type="entry name" value="HTH_TETR_2"/>
    <property type="match status" value="1"/>
</dbReference>
<organism evidence="6 7">
    <name type="scientific">Vagococcus hydrophili</name>
    <dbReference type="NCBI Taxonomy" id="2714947"/>
    <lineage>
        <taxon>Bacteria</taxon>
        <taxon>Bacillati</taxon>
        <taxon>Bacillota</taxon>
        <taxon>Bacilli</taxon>
        <taxon>Lactobacillales</taxon>
        <taxon>Enterococcaceae</taxon>
        <taxon>Vagococcus</taxon>
    </lineage>
</organism>
<feature type="domain" description="HTH tetR-type" evidence="5">
    <location>
        <begin position="6"/>
        <end position="66"/>
    </location>
</feature>
<dbReference type="InterPro" id="IPR011075">
    <property type="entry name" value="TetR_C"/>
</dbReference>
<evidence type="ECO:0000259" key="5">
    <source>
        <dbReference type="PROSITE" id="PS50977"/>
    </source>
</evidence>
<keyword evidence="1" id="KW-0805">Transcription regulation</keyword>
<feature type="DNA-binding region" description="H-T-H motif" evidence="4">
    <location>
        <begin position="29"/>
        <end position="48"/>
    </location>
</feature>
<dbReference type="EMBL" id="CP049887">
    <property type="protein sequence ID" value="QIL48536.1"/>
    <property type="molecule type" value="Genomic_DNA"/>
</dbReference>
<dbReference type="RefSeq" id="WP_166034675.1">
    <property type="nucleotide sequence ID" value="NZ_CP049887.1"/>
</dbReference>
<dbReference type="PANTHER" id="PTHR47506:SF3">
    <property type="entry name" value="HTH-TYPE TRANSCRIPTIONAL REGULATOR LMRA"/>
    <property type="match status" value="1"/>
</dbReference>
<dbReference type="PANTHER" id="PTHR47506">
    <property type="entry name" value="TRANSCRIPTIONAL REGULATORY PROTEIN"/>
    <property type="match status" value="1"/>
</dbReference>
<protein>
    <submittedName>
        <fullName evidence="6">TetR/AcrR family transcriptional regulator</fullName>
    </submittedName>
</protein>
<keyword evidence="2 4" id="KW-0238">DNA-binding</keyword>
<keyword evidence="7" id="KW-1185">Reference proteome</keyword>
<evidence type="ECO:0000256" key="4">
    <source>
        <dbReference type="PROSITE-ProRule" id="PRU00335"/>
    </source>
</evidence>
<name>A0A6G8AU58_9ENTE</name>
<keyword evidence="3" id="KW-0804">Transcription</keyword>
<dbReference type="PRINTS" id="PR00455">
    <property type="entry name" value="HTHTETR"/>
</dbReference>
<dbReference type="AlphaFoldDB" id="A0A6G8AU58"/>
<gene>
    <name evidence="6" type="ORF">G7082_08495</name>
</gene>
<evidence type="ECO:0000256" key="3">
    <source>
        <dbReference type="ARBA" id="ARBA00023163"/>
    </source>
</evidence>
<dbReference type="GO" id="GO:0003677">
    <property type="term" value="F:DNA binding"/>
    <property type="evidence" value="ECO:0007669"/>
    <property type="project" value="UniProtKB-UniRule"/>
</dbReference>
<evidence type="ECO:0000313" key="7">
    <source>
        <dbReference type="Proteomes" id="UP000501747"/>
    </source>
</evidence>
<dbReference type="Pfam" id="PF16925">
    <property type="entry name" value="TetR_C_13"/>
    <property type="match status" value="1"/>
</dbReference>